<organism evidence="9 10">
    <name type="scientific">Candidatus Magasanikbacteria bacterium RIFOXYC2_FULL_42_28</name>
    <dbReference type="NCBI Taxonomy" id="1798704"/>
    <lineage>
        <taxon>Bacteria</taxon>
        <taxon>Candidatus Magasanikiibacteriota</taxon>
    </lineage>
</organism>
<keyword evidence="7 8" id="KW-0464">Manganese</keyword>
<dbReference type="PANTHER" id="PTHR35529:SF1">
    <property type="entry name" value="MANGANESE EFFLUX PUMP MNTP-RELATED"/>
    <property type="match status" value="1"/>
</dbReference>
<evidence type="ECO:0000256" key="3">
    <source>
        <dbReference type="ARBA" id="ARBA00022692"/>
    </source>
</evidence>
<protein>
    <recommendedName>
        <fullName evidence="8">Putative manganese efflux pump MntP</fullName>
    </recommendedName>
</protein>
<feature type="transmembrane region" description="Helical" evidence="8">
    <location>
        <begin position="131"/>
        <end position="153"/>
    </location>
</feature>
<evidence type="ECO:0000256" key="4">
    <source>
        <dbReference type="ARBA" id="ARBA00022989"/>
    </source>
</evidence>
<comment type="function">
    <text evidence="8">Probably functions as a manganese efflux pump.</text>
</comment>
<evidence type="ECO:0000256" key="6">
    <source>
        <dbReference type="ARBA" id="ARBA00023136"/>
    </source>
</evidence>
<keyword evidence="2 8" id="KW-1003">Cell membrane</keyword>
<dbReference type="STRING" id="1798704.A3J93_04195"/>
<evidence type="ECO:0000313" key="9">
    <source>
        <dbReference type="EMBL" id="OGH88435.1"/>
    </source>
</evidence>
<dbReference type="EMBL" id="MFQZ01000002">
    <property type="protein sequence ID" value="OGH88435.1"/>
    <property type="molecule type" value="Genomic_DNA"/>
</dbReference>
<dbReference type="Pfam" id="PF02659">
    <property type="entry name" value="Mntp"/>
    <property type="match status" value="1"/>
</dbReference>
<comment type="caution">
    <text evidence="9">The sequence shown here is derived from an EMBL/GenBank/DDBJ whole genome shotgun (WGS) entry which is preliminary data.</text>
</comment>
<comment type="similarity">
    <text evidence="8">Belongs to the MntP (TC 9.B.29) family.</text>
</comment>
<dbReference type="HAMAP" id="MF_01521">
    <property type="entry name" value="MntP_pump"/>
    <property type="match status" value="1"/>
</dbReference>
<feature type="transmembrane region" description="Helical" evidence="8">
    <location>
        <begin position="68"/>
        <end position="86"/>
    </location>
</feature>
<feature type="transmembrane region" description="Helical" evidence="8">
    <location>
        <begin position="106"/>
        <end position="125"/>
    </location>
</feature>
<evidence type="ECO:0000256" key="8">
    <source>
        <dbReference type="HAMAP-Rule" id="MF_01521"/>
    </source>
</evidence>
<feature type="transmembrane region" description="Helical" evidence="8">
    <location>
        <begin position="165"/>
        <end position="184"/>
    </location>
</feature>
<feature type="transmembrane region" description="Helical" evidence="8">
    <location>
        <begin position="36"/>
        <end position="56"/>
    </location>
</feature>
<keyword evidence="5 8" id="KW-0406">Ion transport</keyword>
<dbReference type="Proteomes" id="UP000177907">
    <property type="component" value="Unassembled WGS sequence"/>
</dbReference>
<evidence type="ECO:0000256" key="5">
    <source>
        <dbReference type="ARBA" id="ARBA00023065"/>
    </source>
</evidence>
<proteinExistence type="inferred from homology"/>
<dbReference type="GO" id="GO:0005384">
    <property type="term" value="F:manganese ion transmembrane transporter activity"/>
    <property type="evidence" value="ECO:0007669"/>
    <property type="project" value="UniProtKB-UniRule"/>
</dbReference>
<dbReference type="AlphaFoldDB" id="A0A1F6NWY6"/>
<dbReference type="InterPro" id="IPR003810">
    <property type="entry name" value="Mntp/YtaF"/>
</dbReference>
<evidence type="ECO:0000256" key="2">
    <source>
        <dbReference type="ARBA" id="ARBA00022475"/>
    </source>
</evidence>
<dbReference type="InterPro" id="IPR022929">
    <property type="entry name" value="Put_MntP"/>
</dbReference>
<gene>
    <name evidence="8" type="primary">mntP</name>
    <name evidence="9" type="ORF">A3J93_04195</name>
</gene>
<keyword evidence="1 8" id="KW-0813">Transport</keyword>
<keyword evidence="3 8" id="KW-0812">Transmembrane</keyword>
<name>A0A1F6NWY6_9BACT</name>
<keyword evidence="4 8" id="KW-1133">Transmembrane helix</keyword>
<feature type="transmembrane region" description="Helical" evidence="8">
    <location>
        <begin position="6"/>
        <end position="24"/>
    </location>
</feature>
<dbReference type="PANTHER" id="PTHR35529">
    <property type="entry name" value="MANGANESE EFFLUX PUMP MNTP-RELATED"/>
    <property type="match status" value="1"/>
</dbReference>
<sequence>MSILNIILIAVTLSLDAMAVSAANSARYPRMSFLRACRVAFFFGLFQALMPIIGWMMGTGLEKIASTFGPWIAFILLVILGSKMILESQKPKGEKEVDLDNWKVLILLSFATSVDALVVGVSLALVSVNIWLGSSLIGLITFGLCLSSVYVGINIGRRWGKHAELIGGIILIAIGVKILLEFLIK</sequence>
<reference evidence="9 10" key="1">
    <citation type="journal article" date="2016" name="Nat. Commun.">
        <title>Thousands of microbial genomes shed light on interconnected biogeochemical processes in an aquifer system.</title>
        <authorList>
            <person name="Anantharaman K."/>
            <person name="Brown C.T."/>
            <person name="Hug L.A."/>
            <person name="Sharon I."/>
            <person name="Castelle C.J."/>
            <person name="Probst A.J."/>
            <person name="Thomas B.C."/>
            <person name="Singh A."/>
            <person name="Wilkins M.J."/>
            <person name="Karaoz U."/>
            <person name="Brodie E.L."/>
            <person name="Williams K.H."/>
            <person name="Hubbard S.S."/>
            <person name="Banfield J.F."/>
        </authorList>
    </citation>
    <scope>NUCLEOTIDE SEQUENCE [LARGE SCALE GENOMIC DNA]</scope>
</reference>
<keyword evidence="6 8" id="KW-0472">Membrane</keyword>
<evidence type="ECO:0000313" key="10">
    <source>
        <dbReference type="Proteomes" id="UP000177907"/>
    </source>
</evidence>
<evidence type="ECO:0000256" key="7">
    <source>
        <dbReference type="ARBA" id="ARBA00023211"/>
    </source>
</evidence>
<dbReference type="GO" id="GO:0005886">
    <property type="term" value="C:plasma membrane"/>
    <property type="evidence" value="ECO:0007669"/>
    <property type="project" value="UniProtKB-SubCell"/>
</dbReference>
<comment type="subcellular location">
    <subcellularLocation>
        <location evidence="8">Cell membrane</location>
        <topology evidence="8">Multi-pass membrane protein</topology>
    </subcellularLocation>
</comment>
<evidence type="ECO:0000256" key="1">
    <source>
        <dbReference type="ARBA" id="ARBA00022448"/>
    </source>
</evidence>
<accession>A0A1F6NWY6</accession>